<sequence length="268" mass="29587">MQSALKRTFQSHSKRVSGVRYLATSTEQPAQTTPKTLYGTVPSHRSYIFLHASEPPTQFPAKFSTAIQRALLLKAMKWGAVVNFSWFGHPPALSGDKVSVTAFSAQGGRLEIPELSLENVDEVEALLRNHAEGPLTKETCDAIHLYVCTHGARDCRCGETGGAVFRALQEEVARRTKEDPNGLVSKIRVGEVGHVGGHQWAANLLIYPHGEWLGKLKPEDVPQVLSAILEKQPKPFIENDTPLLLPHWRGRMGLSKDDQLQLYAAHAN</sequence>
<dbReference type="AlphaFoldDB" id="A0A5C3LSS3"/>
<dbReference type="InterPro" id="IPR036249">
    <property type="entry name" value="Thioredoxin-like_sf"/>
</dbReference>
<protein>
    <submittedName>
        <fullName evidence="1">Sucrase/ferredoxin-like-domain-containing protein</fullName>
    </submittedName>
</protein>
<proteinExistence type="predicted"/>
<dbReference type="PANTHER" id="PTHR31902">
    <property type="entry name" value="ACTIN PATCHES DISTAL PROTEIN 1"/>
    <property type="match status" value="1"/>
</dbReference>
<dbReference type="Pfam" id="PF06999">
    <property type="entry name" value="Suc_Fer-like"/>
    <property type="match status" value="1"/>
</dbReference>
<dbReference type="CDD" id="cd03062">
    <property type="entry name" value="TRX_Fd_Sucrase"/>
    <property type="match status" value="1"/>
</dbReference>
<dbReference type="EMBL" id="ML213615">
    <property type="protein sequence ID" value="TFK36259.1"/>
    <property type="molecule type" value="Genomic_DNA"/>
</dbReference>
<dbReference type="Proteomes" id="UP000308652">
    <property type="component" value="Unassembled WGS sequence"/>
</dbReference>
<evidence type="ECO:0000313" key="2">
    <source>
        <dbReference type="Proteomes" id="UP000308652"/>
    </source>
</evidence>
<keyword evidence="2" id="KW-1185">Reference proteome</keyword>
<dbReference type="InterPro" id="IPR009737">
    <property type="entry name" value="Aim32/Apd1-like"/>
</dbReference>
<dbReference type="OrthoDB" id="10253744at2759"/>
<reference evidence="1 2" key="1">
    <citation type="journal article" date="2019" name="Nat. Ecol. Evol.">
        <title>Megaphylogeny resolves global patterns of mushroom evolution.</title>
        <authorList>
            <person name="Varga T."/>
            <person name="Krizsan K."/>
            <person name="Foldi C."/>
            <person name="Dima B."/>
            <person name="Sanchez-Garcia M."/>
            <person name="Sanchez-Ramirez S."/>
            <person name="Szollosi G.J."/>
            <person name="Szarkandi J.G."/>
            <person name="Papp V."/>
            <person name="Albert L."/>
            <person name="Andreopoulos W."/>
            <person name="Angelini C."/>
            <person name="Antonin V."/>
            <person name="Barry K.W."/>
            <person name="Bougher N.L."/>
            <person name="Buchanan P."/>
            <person name="Buyck B."/>
            <person name="Bense V."/>
            <person name="Catcheside P."/>
            <person name="Chovatia M."/>
            <person name="Cooper J."/>
            <person name="Damon W."/>
            <person name="Desjardin D."/>
            <person name="Finy P."/>
            <person name="Geml J."/>
            <person name="Haridas S."/>
            <person name="Hughes K."/>
            <person name="Justo A."/>
            <person name="Karasinski D."/>
            <person name="Kautmanova I."/>
            <person name="Kiss B."/>
            <person name="Kocsube S."/>
            <person name="Kotiranta H."/>
            <person name="LaButti K.M."/>
            <person name="Lechner B.E."/>
            <person name="Liimatainen K."/>
            <person name="Lipzen A."/>
            <person name="Lukacs Z."/>
            <person name="Mihaltcheva S."/>
            <person name="Morgado L.N."/>
            <person name="Niskanen T."/>
            <person name="Noordeloos M.E."/>
            <person name="Ohm R.A."/>
            <person name="Ortiz-Santana B."/>
            <person name="Ovrebo C."/>
            <person name="Racz N."/>
            <person name="Riley R."/>
            <person name="Savchenko A."/>
            <person name="Shiryaev A."/>
            <person name="Soop K."/>
            <person name="Spirin V."/>
            <person name="Szebenyi C."/>
            <person name="Tomsovsky M."/>
            <person name="Tulloss R.E."/>
            <person name="Uehling J."/>
            <person name="Grigoriev I.V."/>
            <person name="Vagvolgyi C."/>
            <person name="Papp T."/>
            <person name="Martin F.M."/>
            <person name="Miettinen O."/>
            <person name="Hibbett D.S."/>
            <person name="Nagy L.G."/>
        </authorList>
    </citation>
    <scope>NUCLEOTIDE SEQUENCE [LARGE SCALE GENOMIC DNA]</scope>
    <source>
        <strain evidence="1 2">CBS 166.37</strain>
    </source>
</reference>
<name>A0A5C3LSS3_9AGAR</name>
<evidence type="ECO:0000313" key="1">
    <source>
        <dbReference type="EMBL" id="TFK36259.1"/>
    </source>
</evidence>
<gene>
    <name evidence="1" type="ORF">BDQ12DRAFT_610285</name>
</gene>
<dbReference type="STRING" id="68775.A0A5C3LSS3"/>
<organism evidence="1 2">
    <name type="scientific">Crucibulum laeve</name>
    <dbReference type="NCBI Taxonomy" id="68775"/>
    <lineage>
        <taxon>Eukaryota</taxon>
        <taxon>Fungi</taxon>
        <taxon>Dikarya</taxon>
        <taxon>Basidiomycota</taxon>
        <taxon>Agaricomycotina</taxon>
        <taxon>Agaricomycetes</taxon>
        <taxon>Agaricomycetidae</taxon>
        <taxon>Agaricales</taxon>
        <taxon>Agaricineae</taxon>
        <taxon>Nidulariaceae</taxon>
        <taxon>Crucibulum</taxon>
    </lineage>
</organism>
<dbReference type="Gene3D" id="3.40.30.10">
    <property type="entry name" value="Glutaredoxin"/>
    <property type="match status" value="1"/>
</dbReference>
<dbReference type="SUPFAM" id="SSF52833">
    <property type="entry name" value="Thioredoxin-like"/>
    <property type="match status" value="1"/>
</dbReference>
<accession>A0A5C3LSS3</accession>